<comment type="caution">
    <text evidence="1">The sequence shown here is derived from an EMBL/GenBank/DDBJ whole genome shotgun (WGS) entry which is preliminary data.</text>
</comment>
<dbReference type="RefSeq" id="WP_085360366.1">
    <property type="nucleotide sequence ID" value="NZ_NAFD01000184.1"/>
</dbReference>
<sequence length="654" mass="71482">MARIDPDDIPQEELARYRTRFALRRLSTEVQSAVLSDGIIAARMELDLSHPVRLPEGITIDRTVLFAAFQRAADGEPITEILDASGVKRDTKLEIEGDAAVLTYGTHRVSFPQAILLSASPSRRKEAAAQLAHRFTLSMQSHAQFEVIIAKTPYTHDDFFDACNILLSAPEPFSDALKDTAKTGTLGISNFLPSHDAYWENITARRLASDTLAEFVANELAAERAASIRLDPAVAVDVMSLTFGAYELVPLDALRAIDPDGLLQSLRRQLSIPDPHALAAALDICADRASADIRFVELGDEILDQLLADPKRLHGELATYATAYIIAGAHLAKHEKLRQEPVYWRRLAAAAHAALVTRVLGSTADDDGEHPLFDWAMRMSGKTFYLSVLNDAHAEPRWRPDWITANFLAADIYGRLRYVLQRLGDTSPPSWRKKIDDAKDAVNQDVPPYAHAFPSFLQGGRRKPTEMPSPDEPIGEMFVELASKPTVDNFLMFYQFANAFGFPPAARNSVLTAIQTLRAEIATTNPILVQGALQLGAYIAAGNRDIELADAVATVTLERLVSTLENERLTLTATILLECAAASENRADALATLARRLENMAFMAPAATLADGVDILRILQSINEELAPLLARAIATARLGAPRVAAAQVSLETS</sequence>
<dbReference type="AlphaFoldDB" id="A0A1X3FPG1"/>
<dbReference type="Proteomes" id="UP000193553">
    <property type="component" value="Unassembled WGS sequence"/>
</dbReference>
<protein>
    <submittedName>
        <fullName evidence="1">Uncharacterized protein</fullName>
    </submittedName>
</protein>
<reference evidence="1 2" key="1">
    <citation type="submission" date="2017-03" db="EMBL/GenBank/DDBJ databases">
        <title>Whole genome sequences of fourteen strains of Bradyrhizobium canariense and one strain of Bradyrhizobium japonicum isolated from Lupinus (Papilionoideae: Genisteae) species in Algeria.</title>
        <authorList>
            <person name="Crovadore J."/>
            <person name="Chekireb D."/>
            <person name="Brachmann A."/>
            <person name="Chablais R."/>
            <person name="Cochard B."/>
            <person name="Lefort F."/>
        </authorList>
    </citation>
    <scope>NUCLEOTIDE SEQUENCE [LARGE SCALE GENOMIC DNA]</scope>
    <source>
        <strain evidence="1 2">UBMA195</strain>
    </source>
</reference>
<evidence type="ECO:0000313" key="1">
    <source>
        <dbReference type="EMBL" id="OSJ06153.1"/>
    </source>
</evidence>
<dbReference type="EMBL" id="NAFI01000180">
    <property type="protein sequence ID" value="OSJ06153.1"/>
    <property type="molecule type" value="Genomic_DNA"/>
</dbReference>
<evidence type="ECO:0000313" key="2">
    <source>
        <dbReference type="Proteomes" id="UP000193553"/>
    </source>
</evidence>
<dbReference type="OrthoDB" id="8690404at2"/>
<organism evidence="1 2">
    <name type="scientific">Bradyrhizobium canariense</name>
    <dbReference type="NCBI Taxonomy" id="255045"/>
    <lineage>
        <taxon>Bacteria</taxon>
        <taxon>Pseudomonadati</taxon>
        <taxon>Pseudomonadota</taxon>
        <taxon>Alphaproteobacteria</taxon>
        <taxon>Hyphomicrobiales</taxon>
        <taxon>Nitrobacteraceae</taxon>
        <taxon>Bradyrhizobium</taxon>
    </lineage>
</organism>
<name>A0A1X3FPG1_9BRAD</name>
<accession>A0A1X3FPG1</accession>
<gene>
    <name evidence="1" type="ORF">BSZ18_23725</name>
</gene>
<proteinExistence type="predicted"/>